<gene>
    <name evidence="6" type="ORF">MNEG_4185</name>
</gene>
<dbReference type="Pfam" id="PF00201">
    <property type="entry name" value="UDPGT"/>
    <property type="match status" value="1"/>
</dbReference>
<evidence type="ECO:0000313" key="7">
    <source>
        <dbReference type="Proteomes" id="UP000054498"/>
    </source>
</evidence>
<dbReference type="GeneID" id="25737063"/>
<sequence length="503" mass="53196">MTPSARSAPNLLFVSVTFSGHLNPTIAVARACNQRRLSAAKDASTPATHAPDADAAVVLNGAAAPGAVRFAALSRDRSKVEAAGLEFVDLGELSTEDEKKTQQMMAVGPSANEGKDSLSIGCQLFTLMERAMFPPLVEALGSGGAAAGTDAIVADFATLAAHDAAEHLGLPLVLLQQGPLGMILTAAGFNSANMYSHVPLESPGPFLQRERLTLVQRALNPVLKRVVDSHLRGVAGPFRSAVRKHLGLPSVRLSMFGYAPSVERVLHLVSGSMDLETDRPLPPGWHMTGQHNVDFSEGNFPVPLVKAGDDTNRDLEAFLQAAADAGRPVVYIATGTVAKPSKAQIDAIVGAIQAMEGASFVWSLPKDCQELLPGEDVAEWSGGRAKVLAWAPQQALLGHAAVRLFVTHGGLNSTYEGVTAGLPLVVLPYFADQPINAMHVVNKGLGTMLDPWNFTAADLAEAVQQLLADEDTRARAAEMGRRLRARTPGPRRAAELIFEFAQA</sequence>
<dbReference type="RefSeq" id="XP_013902789.1">
    <property type="nucleotide sequence ID" value="XM_014047335.1"/>
</dbReference>
<comment type="similarity">
    <text evidence="1 4">Belongs to the UDP-glycosyltransferase family.</text>
</comment>
<name>A0A0D2MLM3_9CHLO</name>
<dbReference type="AlphaFoldDB" id="A0A0D2MLM3"/>
<dbReference type="InterPro" id="IPR050271">
    <property type="entry name" value="UDP-glycosyltransferase"/>
</dbReference>
<proteinExistence type="inferred from homology"/>
<evidence type="ECO:0000256" key="1">
    <source>
        <dbReference type="ARBA" id="ARBA00009995"/>
    </source>
</evidence>
<evidence type="ECO:0000313" key="6">
    <source>
        <dbReference type="EMBL" id="KIZ03770.1"/>
    </source>
</evidence>
<dbReference type="PANTHER" id="PTHR48043">
    <property type="entry name" value="EG:EG0003.4 PROTEIN-RELATED"/>
    <property type="match status" value="1"/>
</dbReference>
<dbReference type="PANTHER" id="PTHR48043:SF145">
    <property type="entry name" value="FI06409P-RELATED"/>
    <property type="match status" value="1"/>
</dbReference>
<protein>
    <recommendedName>
        <fullName evidence="5">Glycosyltransferase</fullName>
        <ecNumber evidence="5">2.4.1.-</ecNumber>
    </recommendedName>
</protein>
<dbReference type="EC" id="2.4.1.-" evidence="5"/>
<dbReference type="GO" id="GO:0008194">
    <property type="term" value="F:UDP-glycosyltransferase activity"/>
    <property type="evidence" value="ECO:0007669"/>
    <property type="project" value="InterPro"/>
</dbReference>
<evidence type="ECO:0000256" key="3">
    <source>
        <dbReference type="ARBA" id="ARBA00022679"/>
    </source>
</evidence>
<keyword evidence="3 4" id="KW-0808">Transferase</keyword>
<dbReference type="CDD" id="cd03784">
    <property type="entry name" value="GT1_Gtf-like"/>
    <property type="match status" value="1"/>
</dbReference>
<dbReference type="InterPro" id="IPR002213">
    <property type="entry name" value="UDP_glucos_trans"/>
</dbReference>
<accession>A0A0D2MLM3</accession>
<keyword evidence="7" id="KW-1185">Reference proteome</keyword>
<dbReference type="PROSITE" id="PS00375">
    <property type="entry name" value="UDPGT"/>
    <property type="match status" value="1"/>
</dbReference>
<reference evidence="6 7" key="1">
    <citation type="journal article" date="2013" name="BMC Genomics">
        <title>Reconstruction of the lipid metabolism for the microalga Monoraphidium neglectum from its genome sequence reveals characteristics suitable for biofuel production.</title>
        <authorList>
            <person name="Bogen C."/>
            <person name="Al-Dilaimi A."/>
            <person name="Albersmeier A."/>
            <person name="Wichmann J."/>
            <person name="Grundmann M."/>
            <person name="Rupp O."/>
            <person name="Lauersen K.J."/>
            <person name="Blifernez-Klassen O."/>
            <person name="Kalinowski J."/>
            <person name="Goesmann A."/>
            <person name="Mussgnug J.H."/>
            <person name="Kruse O."/>
        </authorList>
    </citation>
    <scope>NUCLEOTIDE SEQUENCE [LARGE SCALE GENOMIC DNA]</scope>
    <source>
        <strain evidence="6 7">SAG 48.87</strain>
    </source>
</reference>
<evidence type="ECO:0000256" key="5">
    <source>
        <dbReference type="RuleBase" id="RU362057"/>
    </source>
</evidence>
<keyword evidence="2 4" id="KW-0328">Glycosyltransferase</keyword>
<dbReference type="Proteomes" id="UP000054498">
    <property type="component" value="Unassembled WGS sequence"/>
</dbReference>
<dbReference type="EMBL" id="KK100786">
    <property type="protein sequence ID" value="KIZ03770.1"/>
    <property type="molecule type" value="Genomic_DNA"/>
</dbReference>
<dbReference type="SUPFAM" id="SSF53756">
    <property type="entry name" value="UDP-Glycosyltransferase/glycogen phosphorylase"/>
    <property type="match status" value="1"/>
</dbReference>
<organism evidence="6 7">
    <name type="scientific">Monoraphidium neglectum</name>
    <dbReference type="NCBI Taxonomy" id="145388"/>
    <lineage>
        <taxon>Eukaryota</taxon>
        <taxon>Viridiplantae</taxon>
        <taxon>Chlorophyta</taxon>
        <taxon>core chlorophytes</taxon>
        <taxon>Chlorophyceae</taxon>
        <taxon>CS clade</taxon>
        <taxon>Sphaeropleales</taxon>
        <taxon>Selenastraceae</taxon>
        <taxon>Monoraphidium</taxon>
    </lineage>
</organism>
<evidence type="ECO:0000256" key="2">
    <source>
        <dbReference type="ARBA" id="ARBA00022676"/>
    </source>
</evidence>
<dbReference type="Gene3D" id="3.40.50.2000">
    <property type="entry name" value="Glycogen Phosphorylase B"/>
    <property type="match status" value="2"/>
</dbReference>
<evidence type="ECO:0000256" key="4">
    <source>
        <dbReference type="RuleBase" id="RU003718"/>
    </source>
</evidence>
<dbReference type="InterPro" id="IPR035595">
    <property type="entry name" value="UDP_glycos_trans_CS"/>
</dbReference>
<dbReference type="OrthoDB" id="550202at2759"/>
<dbReference type="KEGG" id="mng:MNEG_4185"/>